<organism evidence="2">
    <name type="scientific">uncultured Microvirga sp</name>
    <dbReference type="NCBI Taxonomy" id="412392"/>
    <lineage>
        <taxon>Bacteria</taxon>
        <taxon>Pseudomonadati</taxon>
        <taxon>Pseudomonadota</taxon>
        <taxon>Alphaproteobacteria</taxon>
        <taxon>Hyphomicrobiales</taxon>
        <taxon>Methylobacteriaceae</taxon>
        <taxon>Microvirga</taxon>
        <taxon>environmental samples</taxon>
    </lineage>
</organism>
<protein>
    <submittedName>
        <fullName evidence="2">OpgC protein</fullName>
    </submittedName>
</protein>
<reference evidence="2" key="1">
    <citation type="submission" date="2020-02" db="EMBL/GenBank/DDBJ databases">
        <authorList>
            <person name="Meier V. D."/>
        </authorList>
    </citation>
    <scope>NUCLEOTIDE SEQUENCE</scope>
    <source>
        <strain evidence="2">AVDCRST_MAG90</strain>
    </source>
</reference>
<accession>A0A6J4M2J6</accession>
<proteinExistence type="predicted"/>
<feature type="region of interest" description="Disordered" evidence="1">
    <location>
        <begin position="49"/>
        <end position="73"/>
    </location>
</feature>
<evidence type="ECO:0000313" key="2">
    <source>
        <dbReference type="EMBL" id="CAA9347086.1"/>
    </source>
</evidence>
<dbReference type="AlphaFoldDB" id="A0A6J4M2J6"/>
<sequence length="73" mass="8255">ARTERDRFLARLCAGDDLHQPRPGQCFRALHLFARLDLGRGGTVRLPRRLVDRARDPRPRRGRTGRAGRASPG</sequence>
<gene>
    <name evidence="2" type="ORF">AVDCRST_MAG90-2232</name>
</gene>
<feature type="non-terminal residue" evidence="2">
    <location>
        <position position="73"/>
    </location>
</feature>
<feature type="non-terminal residue" evidence="2">
    <location>
        <position position="1"/>
    </location>
</feature>
<feature type="compositionally biased region" description="Basic and acidic residues" evidence="1">
    <location>
        <begin position="49"/>
        <end position="59"/>
    </location>
</feature>
<evidence type="ECO:0000256" key="1">
    <source>
        <dbReference type="SAM" id="MobiDB-lite"/>
    </source>
</evidence>
<name>A0A6J4M2J6_9HYPH</name>
<dbReference type="EMBL" id="CADCUC010000444">
    <property type="protein sequence ID" value="CAA9347086.1"/>
    <property type="molecule type" value="Genomic_DNA"/>
</dbReference>